<dbReference type="PANTHER" id="PTHR47391">
    <property type="entry name" value="BIORIENTATION OF CHROMOSOMES IN CELL DIVISION 1 LIKE 1"/>
    <property type="match status" value="1"/>
</dbReference>
<evidence type="ECO:0000259" key="4">
    <source>
        <dbReference type="Pfam" id="PF05205"/>
    </source>
</evidence>
<keyword evidence="6" id="KW-1185">Reference proteome</keyword>
<evidence type="ECO:0000256" key="1">
    <source>
        <dbReference type="ARBA" id="ARBA00004286"/>
    </source>
</evidence>
<dbReference type="AlphaFoldDB" id="A0A668T258"/>
<accession>A0A668T258</accession>
<organism evidence="5 6">
    <name type="scientific">Oreochromis aureus</name>
    <name type="common">Israeli tilapia</name>
    <name type="synonym">Chromis aureus</name>
    <dbReference type="NCBI Taxonomy" id="47969"/>
    <lineage>
        <taxon>Eukaryota</taxon>
        <taxon>Metazoa</taxon>
        <taxon>Chordata</taxon>
        <taxon>Craniata</taxon>
        <taxon>Vertebrata</taxon>
        <taxon>Euteleostomi</taxon>
        <taxon>Actinopterygii</taxon>
        <taxon>Neopterygii</taxon>
        <taxon>Teleostei</taxon>
        <taxon>Neoteleostei</taxon>
        <taxon>Acanthomorphata</taxon>
        <taxon>Ovalentaria</taxon>
        <taxon>Cichlomorphae</taxon>
        <taxon>Cichliformes</taxon>
        <taxon>Cichlidae</taxon>
        <taxon>African cichlids</taxon>
        <taxon>Pseudocrenilabrinae</taxon>
        <taxon>Oreochromini</taxon>
        <taxon>Oreochromis</taxon>
    </lineage>
</organism>
<keyword evidence="3" id="KW-0158">Chromosome</keyword>
<protein>
    <recommendedName>
        <fullName evidence="4">BOD1/SHG1 domain-containing protein</fullName>
    </recommendedName>
</protein>
<gene>
    <name evidence="5" type="primary">BOD1L1</name>
</gene>
<dbReference type="GO" id="GO:0005694">
    <property type="term" value="C:chromosome"/>
    <property type="evidence" value="ECO:0007669"/>
    <property type="project" value="UniProtKB-SubCell"/>
</dbReference>
<comment type="similarity">
    <text evidence="2">Belongs to the BOD1 family.</text>
</comment>
<reference evidence="5" key="2">
    <citation type="submission" date="2025-09" db="UniProtKB">
        <authorList>
            <consortium name="Ensembl"/>
        </authorList>
    </citation>
    <scope>IDENTIFICATION</scope>
</reference>
<dbReference type="Ensembl" id="ENSOABT00000021762.2">
    <property type="protein sequence ID" value="ENSOABP00000021134.1"/>
    <property type="gene ID" value="ENSOABG00000010223.2"/>
</dbReference>
<reference evidence="5" key="1">
    <citation type="submission" date="2025-08" db="UniProtKB">
        <authorList>
            <consortium name="Ensembl"/>
        </authorList>
    </citation>
    <scope>IDENTIFICATION</scope>
</reference>
<evidence type="ECO:0000313" key="5">
    <source>
        <dbReference type="Ensembl" id="ENSOABP00000021134.1"/>
    </source>
</evidence>
<comment type="subcellular location">
    <subcellularLocation>
        <location evidence="1">Chromosome</location>
    </subcellularLocation>
</comment>
<evidence type="ECO:0000313" key="6">
    <source>
        <dbReference type="Proteomes" id="UP000472276"/>
    </source>
</evidence>
<proteinExistence type="inferred from homology"/>
<feature type="domain" description="BOD1/SHG1" evidence="4">
    <location>
        <begin position="20"/>
        <end position="115"/>
    </location>
</feature>
<sequence length="172" mass="19582">MTDNIMAGLPPGDPQLVSMIVNHLKTQGLFDQFRRDCLADVDTKPAYLNLKQRVDNFVSNHLSNHTWSPHLNKNQLRNNIRQLVLQSGMLEQGVDRIVAQVVDPKINHIFRPQVERVVREFLSPGSSPETQEMKTKSVNLVARPMFTSPSSTPVTIATQMMRSLWRNVVVLR</sequence>
<dbReference type="InterPro" id="IPR043244">
    <property type="entry name" value="BOD1L1"/>
</dbReference>
<dbReference type="PANTHER" id="PTHR47391:SF1">
    <property type="entry name" value="BIORIENTATION OF CHROMOSOMES IN CELL DIVISION 1 LIKE 1"/>
    <property type="match status" value="1"/>
</dbReference>
<name>A0A668T258_OREAU</name>
<dbReference type="Pfam" id="PF05205">
    <property type="entry name" value="COMPASS-Shg1"/>
    <property type="match status" value="1"/>
</dbReference>
<evidence type="ECO:0000256" key="3">
    <source>
        <dbReference type="ARBA" id="ARBA00022454"/>
    </source>
</evidence>
<dbReference type="InterPro" id="IPR055264">
    <property type="entry name" value="BOD1/SHG1_dom"/>
</dbReference>
<evidence type="ECO:0000256" key="2">
    <source>
        <dbReference type="ARBA" id="ARBA00008463"/>
    </source>
</evidence>
<dbReference type="Proteomes" id="UP000472276">
    <property type="component" value="Unassembled WGS sequence"/>
</dbReference>